<dbReference type="InterPro" id="IPR028002">
    <property type="entry name" value="Myb_DNA-bind_5"/>
</dbReference>
<dbReference type="GeneID" id="108052323"/>
<dbReference type="PANTHER" id="PTHR21411:SF0">
    <property type="entry name" value="REGULATORY PROTEIN ZESTE"/>
    <property type="match status" value="1"/>
</dbReference>
<dbReference type="PANTHER" id="PTHR21411">
    <property type="entry name" value="APONTIC"/>
    <property type="match status" value="1"/>
</dbReference>
<dbReference type="GO" id="GO:0003677">
    <property type="term" value="F:DNA binding"/>
    <property type="evidence" value="ECO:0007669"/>
    <property type="project" value="UniProtKB-KW"/>
</dbReference>
<comment type="subunit">
    <text evidence="1">Self-associates forming complexes of several hundred monomers.</text>
</comment>
<keyword evidence="4" id="KW-0238">DNA-binding</keyword>
<evidence type="ECO:0000256" key="6">
    <source>
        <dbReference type="ARBA" id="ARBA00025466"/>
    </source>
</evidence>
<dbReference type="Pfam" id="PF13873">
    <property type="entry name" value="Myb_DNA-bind_5"/>
    <property type="match status" value="1"/>
</dbReference>
<dbReference type="RefSeq" id="XP_016990190.1">
    <property type="nucleotide sequence ID" value="XM_017134701.1"/>
</dbReference>
<evidence type="ECO:0000313" key="10">
    <source>
        <dbReference type="RefSeq" id="XP_016990190.1"/>
    </source>
</evidence>
<proteinExistence type="predicted"/>
<evidence type="ECO:0000256" key="5">
    <source>
        <dbReference type="ARBA" id="ARBA00023163"/>
    </source>
</evidence>
<evidence type="ECO:0000256" key="4">
    <source>
        <dbReference type="ARBA" id="ARBA00023125"/>
    </source>
</evidence>
<sequence length="268" mass="31462">MSSKRIRGKNFSEREEHALIDLVMLNKDILQDKKKDAATWRKKAETWERLAQEFRAETGTNRSWTALREKYDNMKKNSRNKHRGVKNWYAEKKPPAIGNTWRSGSFALENSPGLTGITTPLENQFDSDENFQLINVAKEENPSISSQNSDSSQLLQFFKQNIEDFEDPELDSFEPSEISNTKISRGFNSPTMSEVKWRTRVQEEKVELFKIQQEYYRDQNSRAAEKHKYEVEKQFVELQTARLKNQLLEMDLEVKREEKAKNNQSIVS</sequence>
<feature type="domain" description="Myb/SANT-like DNA-binding" evidence="7">
    <location>
        <begin position="7"/>
        <end position="81"/>
    </location>
</feature>
<evidence type="ECO:0000313" key="9">
    <source>
        <dbReference type="Proteomes" id="UP001652680"/>
    </source>
</evidence>
<reference evidence="9" key="1">
    <citation type="journal article" date="2021" name="Elife">
        <title>Highly contiguous assemblies of 101 drosophilid genomes.</title>
        <authorList>
            <person name="Kim B.Y."/>
            <person name="Wang J.R."/>
            <person name="Miller D.E."/>
            <person name="Barmina O."/>
            <person name="Delaney E."/>
            <person name="Thompson A."/>
            <person name="Comeault A.A."/>
            <person name="Peede D."/>
            <person name="D'Agostino E.R."/>
            <person name="Pelaez J."/>
            <person name="Aguilar J.M."/>
            <person name="Haji D."/>
            <person name="Matsunaga T."/>
            <person name="Armstrong E.E."/>
            <person name="Zych M."/>
            <person name="Ogawa Y."/>
            <person name="Stamenkovic-Radak M."/>
            <person name="Jelic M."/>
            <person name="Veselinovic M.S."/>
            <person name="Tanaskovic M."/>
            <person name="Eric P."/>
            <person name="Gao J.J."/>
            <person name="Katoh T.K."/>
            <person name="Toda M.J."/>
            <person name="Watabe H."/>
            <person name="Watada M."/>
            <person name="Davis J.S."/>
            <person name="Moyle L.C."/>
            <person name="Manoli G."/>
            <person name="Bertolini E."/>
            <person name="Kostal V."/>
            <person name="Hawley R.S."/>
            <person name="Takahashi A."/>
            <person name="Jones C.D."/>
            <person name="Price D.K."/>
            <person name="Whiteman N."/>
            <person name="Kopp A."/>
            <person name="Matute D.R."/>
            <person name="Petrov D.A."/>
        </authorList>
    </citation>
    <scope>NUCLEOTIDE SEQUENCE [LARGE SCALE GENOMIC DNA]</scope>
</reference>
<evidence type="ECO:0000256" key="3">
    <source>
        <dbReference type="ARBA" id="ARBA00023015"/>
    </source>
</evidence>
<keyword evidence="3" id="KW-0805">Transcription regulation</keyword>
<name>A0A6P4FI80_DRORH</name>
<reference evidence="8" key="3">
    <citation type="submission" date="2025-05" db="UniProtKB">
        <authorList>
            <consortium name="EnsemblMetazoa"/>
        </authorList>
    </citation>
    <scope>IDENTIFICATION</scope>
</reference>
<keyword evidence="5" id="KW-0804">Transcription</keyword>
<dbReference type="AlphaFoldDB" id="A0A6P4FI80"/>
<reference evidence="10" key="2">
    <citation type="submission" date="2025-04" db="UniProtKB">
        <authorList>
            <consortium name="RefSeq"/>
        </authorList>
    </citation>
    <scope>IDENTIFICATION</scope>
</reference>
<protein>
    <recommendedName>
        <fullName evidence="2">Regulatory protein zeste</fullName>
    </recommendedName>
</protein>
<evidence type="ECO:0000259" key="7">
    <source>
        <dbReference type="Pfam" id="PF13873"/>
    </source>
</evidence>
<comment type="function">
    <text evidence="6">Involved in transvection phenomena (= synapsis-dependent gene expression), where the synaptic pairing of chromosomes carrying genes with which zeste interacts influences the expression of these genes. Zeste binds to DNA and stimulates transcription from a nearby promoter.</text>
</comment>
<dbReference type="Proteomes" id="UP001652680">
    <property type="component" value="Unassembled WGS sequence"/>
</dbReference>
<evidence type="ECO:0000256" key="2">
    <source>
        <dbReference type="ARBA" id="ARBA00016807"/>
    </source>
</evidence>
<accession>A0A6P4FI80</accession>
<organism evidence="10">
    <name type="scientific">Drosophila rhopaloa</name>
    <name type="common">Fruit fly</name>
    <dbReference type="NCBI Taxonomy" id="1041015"/>
    <lineage>
        <taxon>Eukaryota</taxon>
        <taxon>Metazoa</taxon>
        <taxon>Ecdysozoa</taxon>
        <taxon>Arthropoda</taxon>
        <taxon>Hexapoda</taxon>
        <taxon>Insecta</taxon>
        <taxon>Pterygota</taxon>
        <taxon>Neoptera</taxon>
        <taxon>Endopterygota</taxon>
        <taxon>Diptera</taxon>
        <taxon>Brachycera</taxon>
        <taxon>Muscomorpha</taxon>
        <taxon>Ephydroidea</taxon>
        <taxon>Drosophilidae</taxon>
        <taxon>Drosophila</taxon>
        <taxon>Sophophora</taxon>
    </lineage>
</organism>
<evidence type="ECO:0000313" key="8">
    <source>
        <dbReference type="EnsemblMetazoa" id="XP_016990190.1"/>
    </source>
</evidence>
<dbReference type="OrthoDB" id="3066195at2759"/>
<dbReference type="EnsemblMetazoa" id="XM_017134701.2">
    <property type="protein sequence ID" value="XP_016990190.1"/>
    <property type="gene ID" value="LOC108052323"/>
</dbReference>
<gene>
    <name evidence="10" type="primary">LOC108052323</name>
    <name evidence="8" type="synonym">108052323</name>
</gene>
<evidence type="ECO:0000256" key="1">
    <source>
        <dbReference type="ARBA" id="ARBA00011764"/>
    </source>
</evidence>
<keyword evidence="9" id="KW-1185">Reference proteome</keyword>